<evidence type="ECO:0000313" key="4">
    <source>
        <dbReference type="EMBL" id="CAH0366375.1"/>
    </source>
</evidence>
<keyword evidence="1" id="KW-0472">Membrane</keyword>
<feature type="transmembrane region" description="Helical" evidence="1">
    <location>
        <begin position="210"/>
        <end position="230"/>
    </location>
</feature>
<evidence type="ECO:0000313" key="5">
    <source>
        <dbReference type="Proteomes" id="UP000789595"/>
    </source>
</evidence>
<feature type="signal peptide" evidence="2">
    <location>
        <begin position="1"/>
        <end position="15"/>
    </location>
</feature>
<dbReference type="EMBL" id="CAKKNE010000001">
    <property type="protein sequence ID" value="CAH0366375.1"/>
    <property type="molecule type" value="Genomic_DNA"/>
</dbReference>
<keyword evidence="1" id="KW-0812">Transmembrane</keyword>
<accession>A0A7S4EC60</accession>
<evidence type="ECO:0000313" key="3">
    <source>
        <dbReference type="EMBL" id="CAE0702872.1"/>
    </source>
</evidence>
<keyword evidence="5" id="KW-1185">Reference proteome</keyword>
<protein>
    <submittedName>
        <fullName evidence="3">Uncharacterized protein</fullName>
    </submittedName>
</protein>
<sequence length="254" mass="26273">MRTALLVLALGGANAISAPRSKAALQLRGGGLDDLDVVQVGAAALGAAGLNQWISPKASFEVYGVTKTDASALALRRGVGAWQLGLAYLLTAENPLAAAPLVSAASLLAIVPNCEPFDAPKEPILAWIALLVAMGTKFTDLSPWVITGLYLGNGVMSYFFTEETLKMYGCSGKKGLSKLGVATQKLSGAMMLFSGAYLAALAAGKEPLEAFGITAALICAHVAIFVFHGAPDDYNKLPLAWLALFGALAFKALS</sequence>
<organism evidence="3">
    <name type="scientific">Pelagomonas calceolata</name>
    <dbReference type="NCBI Taxonomy" id="35677"/>
    <lineage>
        <taxon>Eukaryota</taxon>
        <taxon>Sar</taxon>
        <taxon>Stramenopiles</taxon>
        <taxon>Ochrophyta</taxon>
        <taxon>Pelagophyceae</taxon>
        <taxon>Pelagomonadales</taxon>
        <taxon>Pelagomonadaceae</taxon>
        <taxon>Pelagomonas</taxon>
    </lineage>
</organism>
<evidence type="ECO:0000256" key="2">
    <source>
        <dbReference type="SAM" id="SignalP"/>
    </source>
</evidence>
<dbReference type="AlphaFoldDB" id="A0A7S4EC60"/>
<keyword evidence="1" id="KW-1133">Transmembrane helix</keyword>
<name>A0A7S4EC60_9STRA</name>
<evidence type="ECO:0000256" key="1">
    <source>
        <dbReference type="SAM" id="Phobius"/>
    </source>
</evidence>
<feature type="transmembrane region" description="Helical" evidence="1">
    <location>
        <begin position="186"/>
        <end position="203"/>
    </location>
</feature>
<proteinExistence type="predicted"/>
<dbReference type="Proteomes" id="UP000789595">
    <property type="component" value="Unassembled WGS sequence"/>
</dbReference>
<dbReference type="EMBL" id="HBIW01021240">
    <property type="protein sequence ID" value="CAE0702872.1"/>
    <property type="molecule type" value="Transcribed_RNA"/>
</dbReference>
<feature type="chain" id="PRO_5036212370" evidence="2">
    <location>
        <begin position="16"/>
        <end position="254"/>
    </location>
</feature>
<reference evidence="4" key="2">
    <citation type="submission" date="2021-11" db="EMBL/GenBank/DDBJ databases">
        <authorList>
            <consortium name="Genoscope - CEA"/>
            <person name="William W."/>
        </authorList>
    </citation>
    <scope>NUCLEOTIDE SEQUENCE</scope>
</reference>
<reference evidence="3" key="1">
    <citation type="submission" date="2021-01" db="EMBL/GenBank/DDBJ databases">
        <authorList>
            <person name="Corre E."/>
            <person name="Pelletier E."/>
            <person name="Niang G."/>
            <person name="Scheremetjew M."/>
            <person name="Finn R."/>
            <person name="Kale V."/>
            <person name="Holt S."/>
            <person name="Cochrane G."/>
            <person name="Meng A."/>
            <person name="Brown T."/>
            <person name="Cohen L."/>
        </authorList>
    </citation>
    <scope>NUCLEOTIDE SEQUENCE</scope>
    <source>
        <strain evidence="3">CCMP1756</strain>
    </source>
</reference>
<gene>
    <name evidence="3" type="ORF">PCAL00307_LOCUS18317</name>
    <name evidence="4" type="ORF">PECAL_1P28640</name>
</gene>
<keyword evidence="2" id="KW-0732">Signal</keyword>